<keyword evidence="2" id="KW-0235">DNA replication</keyword>
<dbReference type="GO" id="GO:0006260">
    <property type="term" value="P:DNA replication"/>
    <property type="evidence" value="ECO:0007669"/>
    <property type="project" value="UniProtKB-UniRule"/>
</dbReference>
<keyword evidence="1 2" id="KW-0238">DNA-binding</keyword>
<evidence type="ECO:0000313" key="5">
    <source>
        <dbReference type="EMBL" id="HDM89825.1"/>
    </source>
</evidence>
<dbReference type="Gene3D" id="2.40.50.140">
    <property type="entry name" value="Nucleic acid-binding proteins"/>
    <property type="match status" value="1"/>
</dbReference>
<dbReference type="HAMAP" id="MF_00984">
    <property type="entry name" value="SSB"/>
    <property type="match status" value="1"/>
</dbReference>
<dbReference type="GO" id="GO:0009295">
    <property type="term" value="C:nucleoid"/>
    <property type="evidence" value="ECO:0007669"/>
    <property type="project" value="TreeGrafter"/>
</dbReference>
<feature type="short sequence motif" description="Important for interaction with partner proteins" evidence="2">
    <location>
        <begin position="129"/>
        <end position="134"/>
    </location>
</feature>
<evidence type="ECO:0000256" key="2">
    <source>
        <dbReference type="HAMAP-Rule" id="MF_00984"/>
    </source>
</evidence>
<dbReference type="Proteomes" id="UP000885931">
    <property type="component" value="Unassembled WGS sequence"/>
</dbReference>
<dbReference type="CDD" id="cd04496">
    <property type="entry name" value="SSB_OBF"/>
    <property type="match status" value="1"/>
</dbReference>
<comment type="caution">
    <text evidence="2">Lacks conserved residue(s) required for the propagation of feature annotation.</text>
</comment>
<gene>
    <name evidence="5" type="primary">ssb</name>
    <name evidence="5" type="ORF">ENG67_01280</name>
</gene>
<dbReference type="GO" id="GO:0006310">
    <property type="term" value="P:DNA recombination"/>
    <property type="evidence" value="ECO:0007669"/>
    <property type="project" value="UniProtKB-UniRule"/>
</dbReference>
<organism evidence="5">
    <name type="scientific">candidate division WOR-3 bacterium</name>
    <dbReference type="NCBI Taxonomy" id="2052148"/>
    <lineage>
        <taxon>Bacteria</taxon>
        <taxon>Bacteria division WOR-3</taxon>
    </lineage>
</organism>
<accession>A0A7C0XA31</accession>
<dbReference type="NCBIfam" id="TIGR00621">
    <property type="entry name" value="ssb"/>
    <property type="match status" value="1"/>
</dbReference>
<name>A0A7C0XA31_UNCW3</name>
<proteinExistence type="inferred from homology"/>
<dbReference type="EMBL" id="DRBW01000048">
    <property type="protein sequence ID" value="HDM89825.1"/>
    <property type="molecule type" value="Genomic_DNA"/>
</dbReference>
<dbReference type="GO" id="GO:0006281">
    <property type="term" value="P:DNA repair"/>
    <property type="evidence" value="ECO:0007669"/>
    <property type="project" value="UniProtKB-UniRule"/>
</dbReference>
<protein>
    <recommendedName>
        <fullName evidence="2 3">Single-stranded DNA-binding protein</fullName>
        <shortName evidence="2">SSB</shortName>
    </recommendedName>
</protein>
<dbReference type="InterPro" id="IPR011344">
    <property type="entry name" value="ssDNA-bd"/>
</dbReference>
<feature type="compositionally biased region" description="Acidic residues" evidence="4">
    <location>
        <begin position="120"/>
        <end position="134"/>
    </location>
</feature>
<evidence type="ECO:0000256" key="1">
    <source>
        <dbReference type="ARBA" id="ARBA00023125"/>
    </source>
</evidence>
<dbReference type="AlphaFoldDB" id="A0A7C0XA31"/>
<dbReference type="SUPFAM" id="SSF50249">
    <property type="entry name" value="Nucleic acid-binding proteins"/>
    <property type="match status" value="1"/>
</dbReference>
<comment type="caution">
    <text evidence="5">The sequence shown here is derived from an EMBL/GenBank/DDBJ whole genome shotgun (WGS) entry which is preliminary data.</text>
</comment>
<comment type="subunit">
    <text evidence="2">Homotetramer.</text>
</comment>
<comment type="function">
    <text evidence="2">Plays an important role in DNA replication, recombination and repair. Binds to ssDNA and to an array of partner proteins to recruit them to their sites of action during DNA metabolism.</text>
</comment>
<evidence type="ECO:0000256" key="3">
    <source>
        <dbReference type="PIRNR" id="PIRNR002070"/>
    </source>
</evidence>
<evidence type="ECO:0000256" key="4">
    <source>
        <dbReference type="SAM" id="MobiDB-lite"/>
    </source>
</evidence>
<dbReference type="PANTHER" id="PTHR10302">
    <property type="entry name" value="SINGLE-STRANDED DNA-BINDING PROTEIN"/>
    <property type="match status" value="1"/>
</dbReference>
<dbReference type="PANTHER" id="PTHR10302:SF27">
    <property type="entry name" value="SINGLE-STRANDED DNA-BINDING PROTEIN"/>
    <property type="match status" value="1"/>
</dbReference>
<keyword evidence="2" id="KW-0227">DNA damage</keyword>
<dbReference type="Pfam" id="PF00436">
    <property type="entry name" value="SSB"/>
    <property type="match status" value="1"/>
</dbReference>
<keyword evidence="2" id="KW-0234">DNA repair</keyword>
<keyword evidence="2" id="KW-0233">DNA recombination</keyword>
<dbReference type="PIRSF" id="PIRSF002070">
    <property type="entry name" value="SSB"/>
    <property type="match status" value="1"/>
</dbReference>
<dbReference type="InterPro" id="IPR000424">
    <property type="entry name" value="Primosome_PriB/ssb"/>
</dbReference>
<dbReference type="GO" id="GO:0003697">
    <property type="term" value="F:single-stranded DNA binding"/>
    <property type="evidence" value="ECO:0007669"/>
    <property type="project" value="UniProtKB-UniRule"/>
</dbReference>
<feature type="region of interest" description="Disordered" evidence="4">
    <location>
        <begin position="109"/>
        <end position="134"/>
    </location>
</feature>
<reference evidence="5" key="1">
    <citation type="journal article" date="2020" name="mSystems">
        <title>Genome- and Community-Level Interaction Insights into Carbon Utilization and Element Cycling Functions of Hydrothermarchaeota in Hydrothermal Sediment.</title>
        <authorList>
            <person name="Zhou Z."/>
            <person name="Liu Y."/>
            <person name="Xu W."/>
            <person name="Pan J."/>
            <person name="Luo Z.H."/>
            <person name="Li M."/>
        </authorList>
    </citation>
    <scope>NUCLEOTIDE SEQUENCE [LARGE SCALE GENOMIC DNA]</scope>
    <source>
        <strain evidence="5">HyVt-237</strain>
    </source>
</reference>
<sequence length="134" mass="14982">MLNLVVLSGRLTQEPELRYTPSGKAVTKLRLAVPRRFKDQNGEWRDETLFIDVTAWGPLAERSADRLGKGSPVLVQGRLRSRSWESDTGQKRTAVEVVAFSIQFLEKSQPEEITAGGEEVVPDEGSPEEEDLPF</sequence>
<dbReference type="PROSITE" id="PS50935">
    <property type="entry name" value="SSB"/>
    <property type="match status" value="1"/>
</dbReference>
<dbReference type="InterPro" id="IPR012340">
    <property type="entry name" value="NA-bd_OB-fold"/>
</dbReference>